<protein>
    <recommendedName>
        <fullName evidence="10">DNA topoisomerase 2</fullName>
        <ecNumber evidence="10">5.6.2.2</ecNumber>
    </recommendedName>
</protein>
<evidence type="ECO:0000256" key="1">
    <source>
        <dbReference type="ARBA" id="ARBA00000185"/>
    </source>
</evidence>
<evidence type="ECO:0000256" key="9">
    <source>
        <dbReference type="ARBA" id="ARBA00023235"/>
    </source>
</evidence>
<evidence type="ECO:0000256" key="6">
    <source>
        <dbReference type="ARBA" id="ARBA00022840"/>
    </source>
</evidence>
<dbReference type="PRINTS" id="PR00418">
    <property type="entry name" value="TPI2FAMILY"/>
</dbReference>
<keyword evidence="5 10" id="KW-0547">Nucleotide-binding</keyword>
<comment type="similarity">
    <text evidence="4 10">Belongs to the type II topoisomerase family.</text>
</comment>
<name>A0A8S1GWW8_9PELO</name>
<keyword evidence="7 10" id="KW-0799">Topoisomerase</keyword>
<keyword evidence="9 10" id="KW-0413">Isomerase</keyword>
<dbReference type="InterPro" id="IPR001154">
    <property type="entry name" value="TopoII_euk"/>
</dbReference>
<dbReference type="InterPro" id="IPR013506">
    <property type="entry name" value="Topo_IIA_bsu_dom2"/>
</dbReference>
<dbReference type="InterPro" id="IPR013759">
    <property type="entry name" value="Topo_IIA_B_C"/>
</dbReference>
<dbReference type="GO" id="GO:0000819">
    <property type="term" value="P:sister chromatid segregation"/>
    <property type="evidence" value="ECO:0007669"/>
    <property type="project" value="TreeGrafter"/>
</dbReference>
<comment type="caution">
    <text evidence="12">The sequence shown here is derived from an EMBL/GenBank/DDBJ whole genome shotgun (WGS) entry which is preliminary data.</text>
</comment>
<gene>
    <name evidence="12" type="ORF">CAUJ_LOCUS1679</name>
</gene>
<evidence type="ECO:0000259" key="11">
    <source>
        <dbReference type="PROSITE" id="PS50880"/>
    </source>
</evidence>
<comment type="subunit">
    <text evidence="10">Homodimer.</text>
</comment>
<dbReference type="PROSITE" id="PS50880">
    <property type="entry name" value="TOPRIM"/>
    <property type="match status" value="1"/>
</dbReference>
<dbReference type="Gene3D" id="3.30.1490.30">
    <property type="match status" value="1"/>
</dbReference>
<evidence type="ECO:0000256" key="3">
    <source>
        <dbReference type="ARBA" id="ARBA00001946"/>
    </source>
</evidence>
<dbReference type="EMBL" id="CAJGYM010000003">
    <property type="protein sequence ID" value="CAD6185760.1"/>
    <property type="molecule type" value="Genomic_DNA"/>
</dbReference>
<comment type="catalytic activity">
    <reaction evidence="1 10">
        <text>ATP-dependent breakage, passage and rejoining of double-stranded DNA.</text>
        <dbReference type="EC" id="5.6.2.2"/>
    </reaction>
</comment>
<keyword evidence="13" id="KW-1185">Reference proteome</keyword>
<dbReference type="GO" id="GO:0003918">
    <property type="term" value="F:DNA topoisomerase type II (double strand cut, ATP-hydrolyzing) activity"/>
    <property type="evidence" value="ECO:0007669"/>
    <property type="project" value="UniProtKB-UniRule"/>
</dbReference>
<evidence type="ECO:0000256" key="2">
    <source>
        <dbReference type="ARBA" id="ARBA00001913"/>
    </source>
</evidence>
<dbReference type="GO" id="GO:0003677">
    <property type="term" value="F:DNA binding"/>
    <property type="evidence" value="ECO:0007669"/>
    <property type="project" value="UniProtKB-UniRule"/>
</dbReference>
<evidence type="ECO:0000313" key="13">
    <source>
        <dbReference type="Proteomes" id="UP000835052"/>
    </source>
</evidence>
<dbReference type="GO" id="GO:0005524">
    <property type="term" value="F:ATP binding"/>
    <property type="evidence" value="ECO:0007669"/>
    <property type="project" value="UniProtKB-UniRule"/>
</dbReference>
<reference evidence="12" key="1">
    <citation type="submission" date="2020-10" db="EMBL/GenBank/DDBJ databases">
        <authorList>
            <person name="Kikuchi T."/>
        </authorList>
    </citation>
    <scope>NUCLEOTIDE SEQUENCE</scope>
    <source>
        <strain evidence="12">NKZ352</strain>
    </source>
</reference>
<organism evidence="12 13">
    <name type="scientific">Caenorhabditis auriculariae</name>
    <dbReference type="NCBI Taxonomy" id="2777116"/>
    <lineage>
        <taxon>Eukaryota</taxon>
        <taxon>Metazoa</taxon>
        <taxon>Ecdysozoa</taxon>
        <taxon>Nematoda</taxon>
        <taxon>Chromadorea</taxon>
        <taxon>Rhabditida</taxon>
        <taxon>Rhabditina</taxon>
        <taxon>Rhabditomorpha</taxon>
        <taxon>Rhabditoidea</taxon>
        <taxon>Rhabditidae</taxon>
        <taxon>Peloderinae</taxon>
        <taxon>Caenorhabditis</taxon>
    </lineage>
</organism>
<evidence type="ECO:0000256" key="8">
    <source>
        <dbReference type="ARBA" id="ARBA00023125"/>
    </source>
</evidence>
<feature type="domain" description="Toprim" evidence="11">
    <location>
        <begin position="225"/>
        <end position="342"/>
    </location>
</feature>
<dbReference type="PANTHER" id="PTHR10169:SF38">
    <property type="entry name" value="DNA TOPOISOMERASE 2"/>
    <property type="match status" value="1"/>
</dbReference>
<dbReference type="InterPro" id="IPR031660">
    <property type="entry name" value="TOPRIM_C"/>
</dbReference>
<evidence type="ECO:0000256" key="5">
    <source>
        <dbReference type="ARBA" id="ARBA00022741"/>
    </source>
</evidence>
<evidence type="ECO:0000256" key="4">
    <source>
        <dbReference type="ARBA" id="ARBA00011080"/>
    </source>
</evidence>
<dbReference type="Pfam" id="PF00204">
    <property type="entry name" value="DNA_gyraseB"/>
    <property type="match status" value="1"/>
</dbReference>
<dbReference type="GO" id="GO:0005634">
    <property type="term" value="C:nucleus"/>
    <property type="evidence" value="ECO:0007669"/>
    <property type="project" value="TreeGrafter"/>
</dbReference>
<dbReference type="Gene3D" id="3.30.230.10">
    <property type="match status" value="1"/>
</dbReference>
<dbReference type="InterPro" id="IPR018522">
    <property type="entry name" value="TopoIIA_CS"/>
</dbReference>
<dbReference type="GO" id="GO:0000712">
    <property type="term" value="P:resolution of meiotic recombination intermediates"/>
    <property type="evidence" value="ECO:0007669"/>
    <property type="project" value="TreeGrafter"/>
</dbReference>
<dbReference type="PANTHER" id="PTHR10169">
    <property type="entry name" value="DNA TOPOISOMERASE/GYRASE"/>
    <property type="match status" value="1"/>
</dbReference>
<dbReference type="SMART" id="SM00433">
    <property type="entry name" value="TOP2c"/>
    <property type="match status" value="1"/>
</dbReference>
<dbReference type="AlphaFoldDB" id="A0A8S1GWW8"/>
<dbReference type="InterPro" id="IPR050634">
    <property type="entry name" value="DNA_Topoisomerase_II"/>
</dbReference>
<evidence type="ECO:0000313" key="12">
    <source>
        <dbReference type="EMBL" id="CAD6185760.1"/>
    </source>
</evidence>
<dbReference type="GO" id="GO:0006265">
    <property type="term" value="P:DNA topological change"/>
    <property type="evidence" value="ECO:0007669"/>
    <property type="project" value="UniProtKB-UniRule"/>
</dbReference>
<dbReference type="Pfam" id="PF01751">
    <property type="entry name" value="Toprim"/>
    <property type="match status" value="1"/>
</dbReference>
<proteinExistence type="inferred from homology"/>
<evidence type="ECO:0000256" key="10">
    <source>
        <dbReference type="RuleBase" id="RU362094"/>
    </source>
</evidence>
<dbReference type="PROSITE" id="PS00177">
    <property type="entry name" value="TOPOISOMERASE_II"/>
    <property type="match status" value="1"/>
</dbReference>
<dbReference type="InterPro" id="IPR013760">
    <property type="entry name" value="Topo_IIA-like_dom_sf"/>
</dbReference>
<keyword evidence="6 10" id="KW-0067">ATP-binding</keyword>
<dbReference type="InterPro" id="IPR020568">
    <property type="entry name" value="Ribosomal_Su5_D2-typ_SF"/>
</dbReference>
<dbReference type="OrthoDB" id="276498at2759"/>
<dbReference type="InterPro" id="IPR014721">
    <property type="entry name" value="Ribsml_uS5_D2-typ_fold_subgr"/>
</dbReference>
<dbReference type="PRINTS" id="PR01158">
    <property type="entry name" value="TOPISMRASEII"/>
</dbReference>
<dbReference type="SUPFAM" id="SSF54211">
    <property type="entry name" value="Ribosomal protein S5 domain 2-like"/>
    <property type="match status" value="1"/>
</dbReference>
<dbReference type="FunFam" id="3.40.50.670:FF:000001">
    <property type="entry name" value="DNA topoisomerase 2"/>
    <property type="match status" value="1"/>
</dbReference>
<comment type="function">
    <text evidence="10">Control of topological states of DNA by transient breakage and subsequent rejoining of DNA strands. Topoisomerase II makes double-strand breaks.</text>
</comment>
<dbReference type="Proteomes" id="UP000835052">
    <property type="component" value="Unassembled WGS sequence"/>
</dbReference>
<dbReference type="InterPro" id="IPR006171">
    <property type="entry name" value="TOPRIM_dom"/>
</dbReference>
<dbReference type="Gene3D" id="3.40.50.670">
    <property type="match status" value="1"/>
</dbReference>
<dbReference type="InterPro" id="IPR001241">
    <property type="entry name" value="Topo_IIA"/>
</dbReference>
<sequence>MFHFRVVDVAATLPNDVKVFLNGEKIQIRGFREYVQAFSGASASDILFRNPSSRWNVAVSMRNADSNLPGAVSFVNNVATTKGGIHVDYVMDRLIEILKPAIDEKINNPSKNDTGKKTGVKPLMIKSNLSLFVNCFIENPSFDSQTKEVLTTKSKNFGSSFEFDRKELLTWANRSGFVDSIIDQLKNRKITQKSVKSKPESLSDIVKLEDAEWAGNSDAKKSSQCTLLVTEGDSAKALALSGLEVLGREKFGVFPLRGKVVNVSQLDEAKVRENAEINNLMRILGLRFEENYESAASRESLRYGKLMILADQDEDGSHIKGLIINFIHKFWPKLLATEFICAFRTPLLKAKRANETIPFYFLRDFRKWQENLNEKEARKYTIKYYKGLGTSTAVEARQYFSNLDHHVVK</sequence>
<accession>A0A8S1GWW8</accession>
<keyword evidence="8 10" id="KW-0238">DNA-binding</keyword>
<dbReference type="Pfam" id="PF16898">
    <property type="entry name" value="TOPRIM_C"/>
    <property type="match status" value="1"/>
</dbReference>
<comment type="cofactor">
    <cofactor evidence="3">
        <name>Mg(2+)</name>
        <dbReference type="ChEBI" id="CHEBI:18420"/>
    </cofactor>
</comment>
<comment type="cofactor">
    <cofactor evidence="2">
        <name>Ca(2+)</name>
        <dbReference type="ChEBI" id="CHEBI:29108"/>
    </cofactor>
</comment>
<evidence type="ECO:0000256" key="7">
    <source>
        <dbReference type="ARBA" id="ARBA00023029"/>
    </source>
</evidence>
<dbReference type="EC" id="5.6.2.2" evidence="10"/>
<dbReference type="SUPFAM" id="SSF56719">
    <property type="entry name" value="Type II DNA topoisomerase"/>
    <property type="match status" value="1"/>
</dbReference>